<dbReference type="Proteomes" id="UP001498238">
    <property type="component" value="Unassembled WGS sequence"/>
</dbReference>
<proteinExistence type="predicted"/>
<gene>
    <name evidence="4" type="ORF">NCCP602_15500</name>
</gene>
<dbReference type="EMBL" id="BAAAAF010000004">
    <property type="protein sequence ID" value="GAA0035589.1"/>
    <property type="molecule type" value="Genomic_DNA"/>
</dbReference>
<name>A0ABP3C705_9MICO</name>
<organism evidence="4 5">
    <name type="scientific">Brevibacterium metallidurans</name>
    <dbReference type="NCBI Taxonomy" id="1482676"/>
    <lineage>
        <taxon>Bacteria</taxon>
        <taxon>Bacillati</taxon>
        <taxon>Actinomycetota</taxon>
        <taxon>Actinomycetes</taxon>
        <taxon>Micrococcales</taxon>
        <taxon>Brevibacteriaceae</taxon>
        <taxon>Brevibacterium</taxon>
    </lineage>
</organism>
<feature type="signal peptide" evidence="3">
    <location>
        <begin position="1"/>
        <end position="25"/>
    </location>
</feature>
<evidence type="ECO:0000256" key="3">
    <source>
        <dbReference type="SAM" id="SignalP"/>
    </source>
</evidence>
<keyword evidence="2" id="KW-0812">Transmembrane</keyword>
<dbReference type="RefSeq" id="WP_339392467.1">
    <property type="nucleotide sequence ID" value="NZ_BAAAAF010000004.1"/>
</dbReference>
<keyword evidence="2" id="KW-0472">Membrane</keyword>
<feature type="transmembrane region" description="Helical" evidence="2">
    <location>
        <begin position="433"/>
        <end position="454"/>
    </location>
</feature>
<feature type="region of interest" description="Disordered" evidence="1">
    <location>
        <begin position="29"/>
        <end position="113"/>
    </location>
</feature>
<keyword evidence="5" id="KW-1185">Reference proteome</keyword>
<sequence>MPKKLALIPALALALAGLGASPALAAPTDVDSAYSAPAAAESAPESTEPTDDSATTEETEPTEPAPSEDSDTGASTTETPDAPAGTESPAPEDTTDEEPTPTEEAAAPIEATVTVDPSTIDLYDFWEEGVVITVAGLEKGDVVTNSLTGEKKTAKGSTVEFEYYDDDAEIYEAQVVDFTVTVKRGDQDAQDFPGRFTITEEDYEDFEPGELSLSTNSMSVSEFKKKGIAFTGNGFAPGEITIAAAAKFNEDEFDYSGLLYLDQNLKASDKGVVSGVIRPNETKNVKPGTYFAYASGEEQFSMAEFTLTADSKEASLSVSPKTIDAADFVNTDKGVKLTVANCAPGTDIRFVVNPKGKSNVTAYDRTVKANANGTASVTVYGTSDNASAYVGAYTVTASCGDDELKGGFSVTSGANAGGTTGKSGNLPRTGAELSPLAGGAALLLIGGAAVALTMRRAKARQSL</sequence>
<evidence type="ECO:0008006" key="6">
    <source>
        <dbReference type="Google" id="ProtNLM"/>
    </source>
</evidence>
<evidence type="ECO:0000313" key="5">
    <source>
        <dbReference type="Proteomes" id="UP001498238"/>
    </source>
</evidence>
<feature type="compositionally biased region" description="Low complexity" evidence="1">
    <location>
        <begin position="35"/>
        <end position="47"/>
    </location>
</feature>
<evidence type="ECO:0000256" key="1">
    <source>
        <dbReference type="SAM" id="MobiDB-lite"/>
    </source>
</evidence>
<keyword evidence="2" id="KW-1133">Transmembrane helix</keyword>
<keyword evidence="3" id="KW-0732">Signal</keyword>
<reference evidence="4 5" key="1">
    <citation type="submission" date="2024-01" db="EMBL/GenBank/DDBJ databases">
        <title>Characterization of antibiotic resistant novel bacterial strains and their environmental applications.</title>
        <authorList>
            <person name="Manzoor S."/>
            <person name="Abbas S."/>
            <person name="Arshad M."/>
            <person name="Ahmed I."/>
        </authorList>
    </citation>
    <scope>NUCLEOTIDE SEQUENCE [LARGE SCALE GENOMIC DNA]</scope>
    <source>
        <strain evidence="4 5">NCCP-602</strain>
    </source>
</reference>
<protein>
    <recommendedName>
        <fullName evidence="6">LPXTG-motif cell wall anchor domain-containing protein</fullName>
    </recommendedName>
</protein>
<comment type="caution">
    <text evidence="4">The sequence shown here is derived from an EMBL/GenBank/DDBJ whole genome shotgun (WGS) entry which is preliminary data.</text>
</comment>
<feature type="compositionally biased region" description="Acidic residues" evidence="1">
    <location>
        <begin position="48"/>
        <end position="71"/>
    </location>
</feature>
<feature type="compositionally biased region" description="Low complexity" evidence="1">
    <location>
        <begin position="102"/>
        <end position="113"/>
    </location>
</feature>
<evidence type="ECO:0000313" key="4">
    <source>
        <dbReference type="EMBL" id="GAA0035589.1"/>
    </source>
</evidence>
<feature type="chain" id="PRO_5046846550" description="LPXTG-motif cell wall anchor domain-containing protein" evidence="3">
    <location>
        <begin position="26"/>
        <end position="463"/>
    </location>
</feature>
<evidence type="ECO:0000256" key="2">
    <source>
        <dbReference type="SAM" id="Phobius"/>
    </source>
</evidence>
<accession>A0ABP3C705</accession>